<protein>
    <submittedName>
        <fullName evidence="1">Uncharacterized protein</fullName>
    </submittedName>
</protein>
<evidence type="ECO:0000313" key="1">
    <source>
        <dbReference type="EMBL" id="KAJ8015706.1"/>
    </source>
</evidence>
<feature type="non-terminal residue" evidence="1">
    <location>
        <position position="78"/>
    </location>
</feature>
<keyword evidence="2" id="KW-1185">Reference proteome</keyword>
<name>A0ACC2HIH8_DALPE</name>
<organism evidence="1 2">
    <name type="scientific">Dallia pectoralis</name>
    <name type="common">Alaska blackfish</name>
    <dbReference type="NCBI Taxonomy" id="75939"/>
    <lineage>
        <taxon>Eukaryota</taxon>
        <taxon>Metazoa</taxon>
        <taxon>Chordata</taxon>
        <taxon>Craniata</taxon>
        <taxon>Vertebrata</taxon>
        <taxon>Euteleostomi</taxon>
        <taxon>Actinopterygii</taxon>
        <taxon>Neopterygii</taxon>
        <taxon>Teleostei</taxon>
        <taxon>Protacanthopterygii</taxon>
        <taxon>Esociformes</taxon>
        <taxon>Umbridae</taxon>
        <taxon>Dallia</taxon>
    </lineage>
</organism>
<gene>
    <name evidence="1" type="ORF">DPEC_G00028920</name>
</gene>
<evidence type="ECO:0000313" key="2">
    <source>
        <dbReference type="Proteomes" id="UP001157502"/>
    </source>
</evidence>
<accession>A0ACC2HIH8</accession>
<sequence length="78" mass="8319">MPGTEVLSVGTNSSMVPWDPGSAGLQGSTDWSSVANSVVKMVLISAIVCVSLFGNIVVLLVFYRKPQLLHVANRFVLN</sequence>
<proteinExistence type="predicted"/>
<dbReference type="Proteomes" id="UP001157502">
    <property type="component" value="Chromosome 2"/>
</dbReference>
<comment type="caution">
    <text evidence="1">The sequence shown here is derived from an EMBL/GenBank/DDBJ whole genome shotgun (WGS) entry which is preliminary data.</text>
</comment>
<dbReference type="EMBL" id="CM055729">
    <property type="protein sequence ID" value="KAJ8015706.1"/>
    <property type="molecule type" value="Genomic_DNA"/>
</dbReference>
<reference evidence="1" key="1">
    <citation type="submission" date="2021-05" db="EMBL/GenBank/DDBJ databases">
        <authorList>
            <person name="Pan Q."/>
            <person name="Jouanno E."/>
            <person name="Zahm M."/>
            <person name="Klopp C."/>
            <person name="Cabau C."/>
            <person name="Louis A."/>
            <person name="Berthelot C."/>
            <person name="Parey E."/>
            <person name="Roest Crollius H."/>
            <person name="Montfort J."/>
            <person name="Robinson-Rechavi M."/>
            <person name="Bouchez O."/>
            <person name="Lampietro C."/>
            <person name="Lopez Roques C."/>
            <person name="Donnadieu C."/>
            <person name="Postlethwait J."/>
            <person name="Bobe J."/>
            <person name="Dillon D."/>
            <person name="Chandos A."/>
            <person name="von Hippel F."/>
            <person name="Guiguen Y."/>
        </authorList>
    </citation>
    <scope>NUCLEOTIDE SEQUENCE</scope>
    <source>
        <strain evidence="1">YG-Jan2019</strain>
    </source>
</reference>